<keyword evidence="12" id="KW-1015">Disulfide bond</keyword>
<evidence type="ECO:0000259" key="18">
    <source>
        <dbReference type="PROSITE" id="PS52035"/>
    </source>
</evidence>
<evidence type="ECO:0000256" key="6">
    <source>
        <dbReference type="ARBA" id="ARBA00022670"/>
    </source>
</evidence>
<dbReference type="GO" id="GO:0008270">
    <property type="term" value="F:zinc ion binding"/>
    <property type="evidence" value="ECO:0007669"/>
    <property type="project" value="InterPro"/>
</dbReference>
<evidence type="ECO:0000313" key="19">
    <source>
        <dbReference type="EMBL" id="PWN97265.1"/>
    </source>
</evidence>
<keyword evidence="4" id="KW-0964">Secreted</keyword>
<dbReference type="CDD" id="cd03860">
    <property type="entry name" value="M14_CP_A-B_like"/>
    <property type="match status" value="1"/>
</dbReference>
<evidence type="ECO:0000256" key="17">
    <source>
        <dbReference type="SAM" id="SignalP"/>
    </source>
</evidence>
<keyword evidence="10" id="KW-0862">Zinc</keyword>
<evidence type="ECO:0000256" key="14">
    <source>
        <dbReference type="ARBA" id="ARBA00026187"/>
    </source>
</evidence>
<dbReference type="Pfam" id="PF00246">
    <property type="entry name" value="Peptidase_M14"/>
    <property type="match status" value="1"/>
</dbReference>
<sequence length="441" mass="46827">MRTALSSALLPLLVAPLALSLQLPLIASPSLHDAEPLQLVRATLPAGALPQLRAAGADVWHAAPCAGPSAEASTSAPLCARIATSSCAALARTLAAPSLACEVLHADVAALLRDQQRNATVARQHGSSPSAEFDDAYHTLEQLEARVHELAALFPSVVQLESIGETHEGRPIRSVRLGAARSKSGKVKPAVVISAGSHAREWIAPAVALHFISSLLASSAAMRAPALLELFTIIVIPVLNPDGYAHSHSSPAARLWRKNRAPNAGAPEACKGTDIGAGFPSHFVPSSNPCADAYAGRKPLEAAETRALAKLLDDQAQNVVGFFDLHSYGQQMTYPYAYSCDEALPDEEDLAELAIGAVRALRAVHRSDFGTGRGCEALYPTTGTAMDFAYEHDVKWAYSLELRDEGEYGFLLPAEYIRPAGEETTAALRYALAFIARKMHL</sequence>
<evidence type="ECO:0000256" key="11">
    <source>
        <dbReference type="ARBA" id="ARBA00023049"/>
    </source>
</evidence>
<dbReference type="PANTHER" id="PTHR11705:SF147">
    <property type="entry name" value="INACTIVE METALLOCARBOXYPEPTIDASE ECM14"/>
    <property type="match status" value="1"/>
</dbReference>
<comment type="cofactor">
    <cofactor evidence="1">
        <name>Zn(2+)</name>
        <dbReference type="ChEBI" id="CHEBI:29105"/>
    </cofactor>
</comment>
<dbReference type="PROSITE" id="PS00132">
    <property type="entry name" value="CARBOXYPEPT_ZN_1"/>
    <property type="match status" value="1"/>
</dbReference>
<dbReference type="GO" id="GO:0005615">
    <property type="term" value="C:extracellular space"/>
    <property type="evidence" value="ECO:0007669"/>
    <property type="project" value="TreeGrafter"/>
</dbReference>
<dbReference type="PROSITE" id="PS52035">
    <property type="entry name" value="PEPTIDASE_M14"/>
    <property type="match status" value="1"/>
</dbReference>
<keyword evidence="6" id="KW-0645">Protease</keyword>
<dbReference type="PRINTS" id="PR00765">
    <property type="entry name" value="CRBOXYPTASEA"/>
</dbReference>
<evidence type="ECO:0000256" key="4">
    <source>
        <dbReference type="ARBA" id="ARBA00022525"/>
    </source>
</evidence>
<evidence type="ECO:0000256" key="15">
    <source>
        <dbReference type="ARBA" id="ARBA00026213"/>
    </source>
</evidence>
<dbReference type="Gene3D" id="3.40.630.10">
    <property type="entry name" value="Zn peptidases"/>
    <property type="match status" value="1"/>
</dbReference>
<dbReference type="AlphaFoldDB" id="A0A316ZAH3"/>
<comment type="similarity">
    <text evidence="3 16">Belongs to the peptidase M14 family.</text>
</comment>
<organism evidence="19 20">
    <name type="scientific">Tilletiopsis washingtonensis</name>
    <dbReference type="NCBI Taxonomy" id="58919"/>
    <lineage>
        <taxon>Eukaryota</taxon>
        <taxon>Fungi</taxon>
        <taxon>Dikarya</taxon>
        <taxon>Basidiomycota</taxon>
        <taxon>Ustilaginomycotina</taxon>
        <taxon>Exobasidiomycetes</taxon>
        <taxon>Entylomatales</taxon>
        <taxon>Entylomatales incertae sedis</taxon>
        <taxon>Tilletiopsis</taxon>
    </lineage>
</organism>
<dbReference type="STRING" id="58919.A0A316ZAH3"/>
<keyword evidence="8 17" id="KW-0732">Signal</keyword>
<evidence type="ECO:0000256" key="12">
    <source>
        <dbReference type="ARBA" id="ARBA00023157"/>
    </source>
</evidence>
<evidence type="ECO:0000256" key="2">
    <source>
        <dbReference type="ARBA" id="ARBA00004613"/>
    </source>
</evidence>
<dbReference type="OrthoDB" id="3626597at2759"/>
<accession>A0A316ZAH3</accession>
<evidence type="ECO:0000256" key="9">
    <source>
        <dbReference type="ARBA" id="ARBA00022801"/>
    </source>
</evidence>
<evidence type="ECO:0000313" key="20">
    <source>
        <dbReference type="Proteomes" id="UP000245946"/>
    </source>
</evidence>
<dbReference type="SMART" id="SM00631">
    <property type="entry name" value="Zn_pept"/>
    <property type="match status" value="1"/>
</dbReference>
<dbReference type="Proteomes" id="UP000245946">
    <property type="component" value="Unassembled WGS sequence"/>
</dbReference>
<evidence type="ECO:0000256" key="10">
    <source>
        <dbReference type="ARBA" id="ARBA00022833"/>
    </source>
</evidence>
<keyword evidence="7" id="KW-0479">Metal-binding</keyword>
<dbReference type="GO" id="GO:0006508">
    <property type="term" value="P:proteolysis"/>
    <property type="evidence" value="ECO:0007669"/>
    <property type="project" value="UniProtKB-KW"/>
</dbReference>
<evidence type="ECO:0000256" key="16">
    <source>
        <dbReference type="PROSITE-ProRule" id="PRU01379"/>
    </source>
</evidence>
<comment type="subcellular location">
    <subcellularLocation>
        <location evidence="2">Secreted</location>
    </subcellularLocation>
</comment>
<dbReference type="FunFam" id="3.40.630.10:FF:000084">
    <property type="entry name" value="Carboxypeptidase B2"/>
    <property type="match status" value="1"/>
</dbReference>
<gene>
    <name evidence="19" type="ORF">FA09DRAFT_330451</name>
</gene>
<feature type="signal peptide" evidence="17">
    <location>
        <begin position="1"/>
        <end position="20"/>
    </location>
</feature>
<dbReference type="InterPro" id="IPR000834">
    <property type="entry name" value="Peptidase_M14"/>
</dbReference>
<evidence type="ECO:0000256" key="8">
    <source>
        <dbReference type="ARBA" id="ARBA00022729"/>
    </source>
</evidence>
<comment type="function">
    <text evidence="13">Inactive carboxypeptidase that may play a role in cell wall organization and biogenesis.</text>
</comment>
<feature type="active site" description="Proton donor/acceptor" evidence="16">
    <location>
        <position position="401"/>
    </location>
</feature>
<evidence type="ECO:0000256" key="7">
    <source>
        <dbReference type="ARBA" id="ARBA00022723"/>
    </source>
</evidence>
<evidence type="ECO:0000256" key="1">
    <source>
        <dbReference type="ARBA" id="ARBA00001947"/>
    </source>
</evidence>
<dbReference type="EMBL" id="KZ819295">
    <property type="protein sequence ID" value="PWN97265.1"/>
    <property type="molecule type" value="Genomic_DNA"/>
</dbReference>
<evidence type="ECO:0000256" key="3">
    <source>
        <dbReference type="ARBA" id="ARBA00005988"/>
    </source>
</evidence>
<keyword evidence="11" id="KW-0482">Metalloprotease</keyword>
<proteinExistence type="inferred from homology"/>
<protein>
    <recommendedName>
        <fullName evidence="14">Inactive metallocarboxypeptidase ECM14</fullName>
    </recommendedName>
    <alternativeName>
        <fullName evidence="15">Inactive metallocarboxypeptidase ecm14</fullName>
    </alternativeName>
</protein>
<dbReference type="PANTHER" id="PTHR11705">
    <property type="entry name" value="PROTEASE FAMILY M14 CARBOXYPEPTIDASE A,B"/>
    <property type="match status" value="1"/>
</dbReference>
<name>A0A316ZAH3_9BASI</name>
<reference evidence="19 20" key="1">
    <citation type="journal article" date="2018" name="Mol. Biol. Evol.">
        <title>Broad Genomic Sampling Reveals a Smut Pathogenic Ancestry of the Fungal Clade Ustilaginomycotina.</title>
        <authorList>
            <person name="Kijpornyongpan T."/>
            <person name="Mondo S.J."/>
            <person name="Barry K."/>
            <person name="Sandor L."/>
            <person name="Lee J."/>
            <person name="Lipzen A."/>
            <person name="Pangilinan J."/>
            <person name="LaButti K."/>
            <person name="Hainaut M."/>
            <person name="Henrissat B."/>
            <person name="Grigoriev I.V."/>
            <person name="Spatafora J.W."/>
            <person name="Aime M.C."/>
        </authorList>
    </citation>
    <scope>NUCLEOTIDE SEQUENCE [LARGE SCALE GENOMIC DNA]</scope>
    <source>
        <strain evidence="19 20">MCA 4186</strain>
    </source>
</reference>
<dbReference type="GO" id="GO:0004181">
    <property type="term" value="F:metallocarboxypeptidase activity"/>
    <property type="evidence" value="ECO:0007669"/>
    <property type="project" value="InterPro"/>
</dbReference>
<dbReference type="InterPro" id="IPR057246">
    <property type="entry name" value="CARBOXYPEPT_ZN_1"/>
</dbReference>
<feature type="chain" id="PRO_5016354996" description="Inactive metallocarboxypeptidase ECM14" evidence="17">
    <location>
        <begin position="21"/>
        <end position="441"/>
    </location>
</feature>
<keyword evidence="9" id="KW-0378">Hydrolase</keyword>
<evidence type="ECO:0000256" key="5">
    <source>
        <dbReference type="ARBA" id="ARBA00022645"/>
    </source>
</evidence>
<dbReference type="SUPFAM" id="SSF53187">
    <property type="entry name" value="Zn-dependent exopeptidases"/>
    <property type="match status" value="1"/>
</dbReference>
<dbReference type="RefSeq" id="XP_025597544.1">
    <property type="nucleotide sequence ID" value="XM_025742606.1"/>
</dbReference>
<evidence type="ECO:0000256" key="13">
    <source>
        <dbReference type="ARBA" id="ARBA00025210"/>
    </source>
</evidence>
<keyword evidence="20" id="KW-1185">Reference proteome</keyword>
<feature type="domain" description="Peptidase M14" evidence="18">
    <location>
        <begin position="136"/>
        <end position="435"/>
    </location>
</feature>
<dbReference type="GeneID" id="37270150"/>
<keyword evidence="5" id="KW-0121">Carboxypeptidase</keyword>